<dbReference type="EMBL" id="GG676231">
    <property type="protein sequence ID" value="EER11905.1"/>
    <property type="molecule type" value="Genomic_DNA"/>
</dbReference>
<sequence length="180" mass="20078">VIKNTSKLRRYDKKAMSKVMKMSPEMIEEISRKGRRSTRTSVTPSFKVVFCTTIAALDNEASIDEKEAHRKQSAKILKEMFAPNFTRAVLELVTSDEAREQLADTLQNKAPCFTDEFETAAVECMAAMVRGQVLDPSRFHSLPEIDPNTRRAASAMIELGFAKIIGGNVLKDSVKASHEP</sequence>
<dbReference type="InParanoid" id="C5KUD8"/>
<accession>C5KUD8</accession>
<dbReference type="RefSeq" id="XP_002780110.1">
    <property type="nucleotide sequence ID" value="XM_002780064.1"/>
</dbReference>
<reference evidence="1 2" key="1">
    <citation type="submission" date="2008-07" db="EMBL/GenBank/DDBJ databases">
        <authorList>
            <person name="El-Sayed N."/>
            <person name="Caler E."/>
            <person name="Inman J."/>
            <person name="Amedeo P."/>
            <person name="Hass B."/>
            <person name="Wortman J."/>
        </authorList>
    </citation>
    <scope>NUCLEOTIDE SEQUENCE [LARGE SCALE GENOMIC DNA]</scope>
    <source>
        <strain evidence="2">ATCC 50983 / TXsc</strain>
    </source>
</reference>
<name>C5KUD8_PERM5</name>
<dbReference type="GeneID" id="9060663"/>
<dbReference type="Proteomes" id="UP000007800">
    <property type="component" value="Unassembled WGS sequence"/>
</dbReference>
<proteinExistence type="predicted"/>
<evidence type="ECO:0000313" key="2">
    <source>
        <dbReference type="Proteomes" id="UP000007800"/>
    </source>
</evidence>
<keyword evidence="2" id="KW-1185">Reference proteome</keyword>
<gene>
    <name evidence="1" type="ORF">Pmar_PMAR015425</name>
</gene>
<evidence type="ECO:0000313" key="1">
    <source>
        <dbReference type="EMBL" id="EER11905.1"/>
    </source>
</evidence>
<dbReference type="AlphaFoldDB" id="C5KUD8"/>
<protein>
    <submittedName>
        <fullName evidence="1">Uncharacterized protein</fullName>
    </submittedName>
</protein>
<feature type="non-terminal residue" evidence="1">
    <location>
        <position position="180"/>
    </location>
</feature>
<organism evidence="2">
    <name type="scientific">Perkinsus marinus (strain ATCC 50983 / TXsc)</name>
    <dbReference type="NCBI Taxonomy" id="423536"/>
    <lineage>
        <taxon>Eukaryota</taxon>
        <taxon>Sar</taxon>
        <taxon>Alveolata</taxon>
        <taxon>Perkinsozoa</taxon>
        <taxon>Perkinsea</taxon>
        <taxon>Perkinsida</taxon>
        <taxon>Perkinsidae</taxon>
        <taxon>Perkinsus</taxon>
    </lineage>
</organism>
<feature type="non-terminal residue" evidence="1">
    <location>
        <position position="1"/>
    </location>
</feature>